<dbReference type="GO" id="GO:0000026">
    <property type="term" value="F:alpha-1,2-mannosyltransferase activity"/>
    <property type="evidence" value="ECO:0007669"/>
    <property type="project" value="TreeGrafter"/>
</dbReference>
<sequence length="581" mass="64041">MRRRKPGVSESTSGRQDASLRSPPHMKSTSRAEPTKASLLGTRKGFVLAVFVLACGRGLSAAFNIIHDCDETYNYWEPLHYLLYGKGFQTWEYSPEFALRSYLYIIIHYVFAKPLSMMGIVVGGSTKLGVFYGMRCLFGLVSALTEGYLVYALGKSKRAPEGWATLCFLATSGGMFISSTSFLPGTFSMYFFTVATAGVLLGNRNALVIASCAASVILGWSVTAIAAVPYAVWVLATGNFGKSLSVAVVSAGSMLLGTFVFDSYFYGKYALSLYSFLSYNVFGSGDSALYGVENSTYYFRNGLNTLNVLLPLSLVAPLLLVLRLCFSNSKRAAGNFFAACSPQWLWILAITLLPHKEERFLYVVYPQIILAAAYTVVQVGNIVAQVAGKHQDLLRSGVFAGALAVTTALSASRVGALLWNYDANLKIYLGLSNPAETPQPCVVCVGSEWYEFPSSFFVPQNCEMNFVKSDFDGVLPAQFDSALGGTRYGASYLNDRNEAHDLQFMSDESKCTYLVSLKYDGELLPKKQDERLWVENKWETARELPYVQSASSPALYRALYIPFVSAKKLVYNYYVLYRSKT</sequence>
<accession>A0A5B8MGB2</accession>
<feature type="transmembrane region" description="Helical" evidence="10">
    <location>
        <begin position="244"/>
        <end position="266"/>
    </location>
</feature>
<feature type="transmembrane region" description="Helical" evidence="10">
    <location>
        <begin position="360"/>
        <end position="384"/>
    </location>
</feature>
<evidence type="ECO:0000256" key="2">
    <source>
        <dbReference type="ARBA" id="ARBA00004922"/>
    </source>
</evidence>
<dbReference type="STRING" id="1764295.A0A5B8MGB2"/>
<keyword evidence="5 12" id="KW-0808">Transferase</keyword>
<dbReference type="EC" id="2.4.1.-" evidence="10"/>
<dbReference type="Pfam" id="PF03901">
    <property type="entry name" value="Glyco_transf_22"/>
    <property type="match status" value="1"/>
</dbReference>
<evidence type="ECO:0000256" key="1">
    <source>
        <dbReference type="ARBA" id="ARBA00004477"/>
    </source>
</evidence>
<keyword evidence="13" id="KW-1185">Reference proteome</keyword>
<reference evidence="12 13" key="1">
    <citation type="submission" date="2018-07" db="EMBL/GenBank/DDBJ databases">
        <title>The complete nuclear genome of the prasinophyte Chloropicon primus (CCMP1205).</title>
        <authorList>
            <person name="Pombert J.-F."/>
            <person name="Otis C."/>
            <person name="Turmel M."/>
            <person name="Lemieux C."/>
        </authorList>
    </citation>
    <scope>NUCLEOTIDE SEQUENCE [LARGE SCALE GENOMIC DNA]</scope>
    <source>
        <strain evidence="12 13">CCMP1205</strain>
    </source>
</reference>
<feature type="transmembrane region" description="Helical" evidence="10">
    <location>
        <begin position="207"/>
        <end position="232"/>
    </location>
</feature>
<keyword evidence="7 10" id="KW-0256">Endoplasmic reticulum</keyword>
<evidence type="ECO:0000256" key="5">
    <source>
        <dbReference type="ARBA" id="ARBA00022679"/>
    </source>
</evidence>
<keyword evidence="6 10" id="KW-0812">Transmembrane</keyword>
<evidence type="ECO:0000256" key="7">
    <source>
        <dbReference type="ARBA" id="ARBA00022824"/>
    </source>
</evidence>
<evidence type="ECO:0000256" key="10">
    <source>
        <dbReference type="RuleBase" id="RU363075"/>
    </source>
</evidence>
<dbReference type="GO" id="GO:0005789">
    <property type="term" value="C:endoplasmic reticulum membrane"/>
    <property type="evidence" value="ECO:0007669"/>
    <property type="project" value="UniProtKB-SubCell"/>
</dbReference>
<keyword evidence="4 10" id="KW-0328">Glycosyltransferase</keyword>
<dbReference type="EMBL" id="CP031036">
    <property type="protein sequence ID" value="QDZ19708.1"/>
    <property type="molecule type" value="Genomic_DNA"/>
</dbReference>
<comment type="pathway">
    <text evidence="2">Protein modification; protein glycosylation.</text>
</comment>
<evidence type="ECO:0000256" key="4">
    <source>
        <dbReference type="ARBA" id="ARBA00022676"/>
    </source>
</evidence>
<proteinExistence type="inferred from homology"/>
<dbReference type="PANTHER" id="PTHR22760">
    <property type="entry name" value="GLYCOSYLTRANSFERASE"/>
    <property type="match status" value="1"/>
</dbReference>
<keyword evidence="8 10" id="KW-1133">Transmembrane helix</keyword>
<feature type="transmembrane region" description="Helical" evidence="10">
    <location>
        <begin position="102"/>
        <end position="124"/>
    </location>
</feature>
<feature type="transmembrane region" description="Helical" evidence="10">
    <location>
        <begin position="396"/>
        <end position="419"/>
    </location>
</feature>
<dbReference type="GO" id="GO:0006487">
    <property type="term" value="P:protein N-linked glycosylation"/>
    <property type="evidence" value="ECO:0007669"/>
    <property type="project" value="TreeGrafter"/>
</dbReference>
<feature type="region of interest" description="Disordered" evidence="11">
    <location>
        <begin position="1"/>
        <end position="35"/>
    </location>
</feature>
<dbReference type="InterPro" id="IPR005599">
    <property type="entry name" value="GPI_mannosylTrfase"/>
</dbReference>
<evidence type="ECO:0000256" key="3">
    <source>
        <dbReference type="ARBA" id="ARBA00007063"/>
    </source>
</evidence>
<feature type="transmembrane region" description="Helical" evidence="10">
    <location>
        <begin position="333"/>
        <end position="354"/>
    </location>
</feature>
<dbReference type="AlphaFoldDB" id="A0A5B8MGB2"/>
<dbReference type="OrthoDB" id="497541at2759"/>
<evidence type="ECO:0000256" key="9">
    <source>
        <dbReference type="ARBA" id="ARBA00023136"/>
    </source>
</evidence>
<evidence type="ECO:0000256" key="6">
    <source>
        <dbReference type="ARBA" id="ARBA00022692"/>
    </source>
</evidence>
<organism evidence="12 13">
    <name type="scientific">Chloropicon primus</name>
    <dbReference type="NCBI Taxonomy" id="1764295"/>
    <lineage>
        <taxon>Eukaryota</taxon>
        <taxon>Viridiplantae</taxon>
        <taxon>Chlorophyta</taxon>
        <taxon>Chloropicophyceae</taxon>
        <taxon>Chloropicales</taxon>
        <taxon>Chloropicaceae</taxon>
        <taxon>Chloropicon</taxon>
    </lineage>
</organism>
<evidence type="ECO:0000256" key="8">
    <source>
        <dbReference type="ARBA" id="ARBA00022989"/>
    </source>
</evidence>
<dbReference type="Proteomes" id="UP000316726">
    <property type="component" value="Chromosome 3"/>
</dbReference>
<evidence type="ECO:0000313" key="13">
    <source>
        <dbReference type="Proteomes" id="UP000316726"/>
    </source>
</evidence>
<gene>
    <name evidence="12" type="ORF">A3770_03p22260</name>
</gene>
<keyword evidence="9 10" id="KW-0472">Membrane</keyword>
<evidence type="ECO:0000256" key="11">
    <source>
        <dbReference type="SAM" id="MobiDB-lite"/>
    </source>
</evidence>
<name>A0A5B8MGB2_9CHLO</name>
<comment type="similarity">
    <text evidence="3 10">Belongs to the glycosyltransferase 22 family.</text>
</comment>
<feature type="transmembrane region" description="Helical" evidence="10">
    <location>
        <begin position="308"/>
        <end position="326"/>
    </location>
</feature>
<feature type="transmembrane region" description="Helical" evidence="10">
    <location>
        <begin position="130"/>
        <end position="151"/>
    </location>
</feature>
<dbReference type="UniPathway" id="UPA00378"/>
<comment type="subcellular location">
    <subcellularLocation>
        <location evidence="1 10">Endoplasmic reticulum membrane</location>
        <topology evidence="1 10">Multi-pass membrane protein</topology>
    </subcellularLocation>
</comment>
<dbReference type="PANTHER" id="PTHR22760:SF2">
    <property type="entry name" value="ALPHA-1,2-MANNOSYLTRANSFERASE ALG9"/>
    <property type="match status" value="1"/>
</dbReference>
<evidence type="ECO:0000313" key="12">
    <source>
        <dbReference type="EMBL" id="QDZ19708.1"/>
    </source>
</evidence>
<protein>
    <recommendedName>
        <fullName evidence="10">Mannosyltransferase</fullName>
        <ecNumber evidence="10">2.4.1.-</ecNumber>
    </recommendedName>
</protein>